<feature type="compositionally biased region" description="Low complexity" evidence="1">
    <location>
        <begin position="1"/>
        <end position="22"/>
    </location>
</feature>
<keyword evidence="2" id="KW-1133">Transmembrane helix</keyword>
<protein>
    <recommendedName>
        <fullName evidence="5">DUF3017 domain-containing protein</fullName>
    </recommendedName>
</protein>
<feature type="region of interest" description="Disordered" evidence="1">
    <location>
        <begin position="1"/>
        <end position="42"/>
    </location>
</feature>
<sequence length="139" mass="14079">MTQDGAPAPSTATSPTPVAHVAPPVPHLPPDDERFGPDGEPLDPRAIARASLAADRNWSLWVIAGAVLFCVALALAAGTPTGALALACFLACCAVVRAVVRRAPAALVVRRRAVDVATLAGLALAIGVLSQIVPTPVLP</sequence>
<evidence type="ECO:0000313" key="3">
    <source>
        <dbReference type="EMBL" id="GIG35272.1"/>
    </source>
</evidence>
<keyword evidence="2" id="KW-0472">Membrane</keyword>
<evidence type="ECO:0000313" key="4">
    <source>
        <dbReference type="Proteomes" id="UP000642125"/>
    </source>
</evidence>
<reference evidence="3" key="1">
    <citation type="submission" date="2021-01" db="EMBL/GenBank/DDBJ databases">
        <title>Whole genome shotgun sequence of Cellulomonas pakistanensis NBRC 110800.</title>
        <authorList>
            <person name="Komaki H."/>
            <person name="Tamura T."/>
        </authorList>
    </citation>
    <scope>NUCLEOTIDE SEQUENCE</scope>
    <source>
        <strain evidence="3">NBRC 110800</strain>
    </source>
</reference>
<gene>
    <name evidence="3" type="ORF">Cpa01nite_06530</name>
</gene>
<feature type="transmembrane region" description="Helical" evidence="2">
    <location>
        <begin position="112"/>
        <end position="133"/>
    </location>
</feature>
<organism evidence="3 4">
    <name type="scientific">Cellulomonas pakistanensis</name>
    <dbReference type="NCBI Taxonomy" id="992287"/>
    <lineage>
        <taxon>Bacteria</taxon>
        <taxon>Bacillati</taxon>
        <taxon>Actinomycetota</taxon>
        <taxon>Actinomycetes</taxon>
        <taxon>Micrococcales</taxon>
        <taxon>Cellulomonadaceae</taxon>
        <taxon>Cellulomonas</taxon>
    </lineage>
</organism>
<name>A0A919PAW6_9CELL</name>
<feature type="transmembrane region" description="Helical" evidence="2">
    <location>
        <begin position="58"/>
        <end position="77"/>
    </location>
</feature>
<keyword evidence="2" id="KW-0812">Transmembrane</keyword>
<accession>A0A919PAW6</accession>
<evidence type="ECO:0000256" key="1">
    <source>
        <dbReference type="SAM" id="MobiDB-lite"/>
    </source>
</evidence>
<evidence type="ECO:0000256" key="2">
    <source>
        <dbReference type="SAM" id="Phobius"/>
    </source>
</evidence>
<proteinExistence type="predicted"/>
<comment type="caution">
    <text evidence="3">The sequence shown here is derived from an EMBL/GenBank/DDBJ whole genome shotgun (WGS) entry which is preliminary data.</text>
</comment>
<dbReference type="RefSeq" id="WP_203667327.1">
    <property type="nucleotide sequence ID" value="NZ_BONO01000003.1"/>
</dbReference>
<feature type="transmembrane region" description="Helical" evidence="2">
    <location>
        <begin position="83"/>
        <end position="100"/>
    </location>
</feature>
<evidence type="ECO:0008006" key="5">
    <source>
        <dbReference type="Google" id="ProtNLM"/>
    </source>
</evidence>
<dbReference type="AlphaFoldDB" id="A0A919PAW6"/>
<dbReference type="EMBL" id="BONO01000003">
    <property type="protein sequence ID" value="GIG35272.1"/>
    <property type="molecule type" value="Genomic_DNA"/>
</dbReference>
<dbReference type="Proteomes" id="UP000642125">
    <property type="component" value="Unassembled WGS sequence"/>
</dbReference>
<keyword evidence="4" id="KW-1185">Reference proteome</keyword>